<dbReference type="EMBL" id="JYDT01000100">
    <property type="protein sequence ID" value="KRY85046.1"/>
    <property type="molecule type" value="Genomic_DNA"/>
</dbReference>
<dbReference type="PROSITE" id="PS51257">
    <property type="entry name" value="PROKAR_LIPOPROTEIN"/>
    <property type="match status" value="1"/>
</dbReference>
<proteinExistence type="predicted"/>
<name>A0A0V1FG66_TRIPS</name>
<accession>A0A0V1FG66</accession>
<feature type="region of interest" description="Disordered" evidence="1">
    <location>
        <begin position="119"/>
        <end position="151"/>
    </location>
</feature>
<dbReference type="Proteomes" id="UP000054995">
    <property type="component" value="Unassembled WGS sequence"/>
</dbReference>
<evidence type="ECO:0000313" key="3">
    <source>
        <dbReference type="Proteomes" id="UP000054995"/>
    </source>
</evidence>
<protein>
    <submittedName>
        <fullName evidence="2">Uncharacterized protein</fullName>
    </submittedName>
</protein>
<evidence type="ECO:0000313" key="2">
    <source>
        <dbReference type="EMBL" id="KRY85046.1"/>
    </source>
</evidence>
<organism evidence="2 3">
    <name type="scientific">Trichinella pseudospiralis</name>
    <name type="common">Parasitic roundworm</name>
    <dbReference type="NCBI Taxonomy" id="6337"/>
    <lineage>
        <taxon>Eukaryota</taxon>
        <taxon>Metazoa</taxon>
        <taxon>Ecdysozoa</taxon>
        <taxon>Nematoda</taxon>
        <taxon>Enoplea</taxon>
        <taxon>Dorylaimia</taxon>
        <taxon>Trichinellida</taxon>
        <taxon>Trichinellidae</taxon>
        <taxon>Trichinella</taxon>
    </lineage>
</organism>
<comment type="caution">
    <text evidence="2">The sequence shown here is derived from an EMBL/GenBank/DDBJ whole genome shotgun (WGS) entry which is preliminary data.</text>
</comment>
<sequence length="312" mass="33936">MSREVRLNRSAGPLSYTAVMGCILTRPLLYHILLDALLARATPCVHRANLSKPYPAYRLWCKKSMISFRMSRGTNTCFANSSDQDSSWISAATSRANLDCTLESSRLARLRWSPTASTVGTLRQPAEQSGSSARTSAVLRHPVTPSTIGPRKQVGISMHAAVVSALLQIQALPDSSTTNDGGCPRTAPRLSDGKIRRAIQQGYNLNKWVVCNPHGQASHRFGDGGIKSVTSQIHPPKVTSSQLANTLLNSSKIDDSVVFHQICSLDRQNICGSDKAALSVQMDKLAQCKQVCNSETQKIEEFIKTGRKPFGA</sequence>
<reference evidence="2 3" key="1">
    <citation type="submission" date="2015-01" db="EMBL/GenBank/DDBJ databases">
        <title>Evolution of Trichinella species and genotypes.</title>
        <authorList>
            <person name="Korhonen P.K."/>
            <person name="Edoardo P."/>
            <person name="Giuseppe L.R."/>
            <person name="Gasser R.B."/>
        </authorList>
    </citation>
    <scope>NUCLEOTIDE SEQUENCE [LARGE SCALE GENOMIC DNA]</scope>
    <source>
        <strain evidence="2">ISS470</strain>
    </source>
</reference>
<gene>
    <name evidence="2" type="ORF">T4D_10733</name>
</gene>
<keyword evidence="3" id="KW-1185">Reference proteome</keyword>
<evidence type="ECO:0000256" key="1">
    <source>
        <dbReference type="SAM" id="MobiDB-lite"/>
    </source>
</evidence>
<feature type="compositionally biased region" description="Polar residues" evidence="1">
    <location>
        <begin position="119"/>
        <end position="135"/>
    </location>
</feature>
<dbReference type="AlphaFoldDB" id="A0A0V1FG66"/>